<dbReference type="SUPFAM" id="SSF55200">
    <property type="entry name" value="Translation initiation factor IF3, C-terminal domain"/>
    <property type="match status" value="1"/>
</dbReference>
<dbReference type="InterPro" id="IPR036787">
    <property type="entry name" value="T_IF-3_N_sf"/>
</dbReference>
<dbReference type="Gene3D" id="3.10.20.80">
    <property type="entry name" value="Translation initiation factor 3 (IF-3), N-terminal domain"/>
    <property type="match status" value="1"/>
</dbReference>
<dbReference type="GO" id="GO:0003743">
    <property type="term" value="F:translation initiation factor activity"/>
    <property type="evidence" value="ECO:0007669"/>
    <property type="project" value="UniProtKB-UniRule"/>
</dbReference>
<comment type="caution">
    <text evidence="7">The sequence shown here is derived from an EMBL/GenBank/DDBJ whole genome shotgun (WGS) entry which is preliminary data.</text>
</comment>
<evidence type="ECO:0000256" key="3">
    <source>
        <dbReference type="ARBA" id="ARBA00022917"/>
    </source>
</evidence>
<dbReference type="Pfam" id="PF00707">
    <property type="entry name" value="IF3_C"/>
    <property type="match status" value="1"/>
</dbReference>
<name>A0A1F6BLH8_9BACT</name>
<dbReference type="PANTHER" id="PTHR10938:SF0">
    <property type="entry name" value="TRANSLATION INITIATION FACTOR IF-3, MITOCHONDRIAL"/>
    <property type="match status" value="1"/>
</dbReference>
<keyword evidence="3" id="KW-0648">Protein biosynthesis</keyword>
<organism evidence="7 8">
    <name type="scientific">Candidatus Jorgensenbacteria bacterium GWA1_54_12</name>
    <dbReference type="NCBI Taxonomy" id="1798468"/>
    <lineage>
        <taxon>Bacteria</taxon>
        <taxon>Candidatus Joergenseniibacteriota</taxon>
    </lineage>
</organism>
<keyword evidence="2 7" id="KW-0396">Initiation factor</keyword>
<evidence type="ECO:0000313" key="7">
    <source>
        <dbReference type="EMBL" id="OGG37779.1"/>
    </source>
</evidence>
<dbReference type="Gene3D" id="3.30.110.10">
    <property type="entry name" value="Translation initiation factor 3 (IF-3), C-terminal domain"/>
    <property type="match status" value="1"/>
</dbReference>
<gene>
    <name evidence="7" type="ORF">A2110_00350</name>
</gene>
<dbReference type="EMBL" id="MFKH01000002">
    <property type="protein sequence ID" value="OGG37779.1"/>
    <property type="molecule type" value="Genomic_DNA"/>
</dbReference>
<accession>A0A1F6BLH8</accession>
<dbReference type="GO" id="GO:0032790">
    <property type="term" value="P:ribosome disassembly"/>
    <property type="evidence" value="ECO:0007669"/>
    <property type="project" value="TreeGrafter"/>
</dbReference>
<feature type="domain" description="Translation initiation factor 3 C-terminal" evidence="5">
    <location>
        <begin position="95"/>
        <end position="175"/>
    </location>
</feature>
<proteinExistence type="inferred from homology"/>
<dbReference type="Proteomes" id="UP000176273">
    <property type="component" value="Unassembled WGS sequence"/>
</dbReference>
<protein>
    <recommendedName>
        <fullName evidence="4">Translation initiation factor IF-3</fullName>
    </recommendedName>
</protein>
<dbReference type="InterPro" id="IPR036788">
    <property type="entry name" value="T_IF-3_C_sf"/>
</dbReference>
<dbReference type="InterPro" id="IPR001288">
    <property type="entry name" value="Translation_initiation_fac_3"/>
</dbReference>
<dbReference type="Pfam" id="PF05198">
    <property type="entry name" value="IF3_N"/>
    <property type="match status" value="1"/>
</dbReference>
<dbReference type="SUPFAM" id="SSF54364">
    <property type="entry name" value="Translation initiation factor IF3, N-terminal domain"/>
    <property type="match status" value="1"/>
</dbReference>
<dbReference type="InterPro" id="IPR019815">
    <property type="entry name" value="Translation_initiation_fac_3_C"/>
</dbReference>
<dbReference type="GO" id="GO:0005737">
    <property type="term" value="C:cytoplasm"/>
    <property type="evidence" value="ECO:0007669"/>
    <property type="project" value="UniProtKB-ARBA"/>
</dbReference>
<evidence type="ECO:0000259" key="5">
    <source>
        <dbReference type="Pfam" id="PF00707"/>
    </source>
</evidence>
<evidence type="ECO:0000256" key="1">
    <source>
        <dbReference type="ARBA" id="ARBA00005439"/>
    </source>
</evidence>
<dbReference type="STRING" id="1798468.A2110_00350"/>
<dbReference type="GO" id="GO:0043022">
    <property type="term" value="F:ribosome binding"/>
    <property type="evidence" value="ECO:0007669"/>
    <property type="project" value="TreeGrafter"/>
</dbReference>
<dbReference type="PANTHER" id="PTHR10938">
    <property type="entry name" value="TRANSLATION INITIATION FACTOR IF-3"/>
    <property type="match status" value="1"/>
</dbReference>
<sequence length="179" mass="20261">MLTSGNNHEVNTSGARRINKNIKAAEVRVVDDEEKNLGIMPLAEALKLAEERGLDLVEIAPQAQPPVVRICSFDKLRYREEKEARKKRGQQKVKDMKHVRITPRAAKNDLEVKARKAREFLEAGHRLEVGIFLRGREKANQDFAKQKLAAFIAMLGEDCVMAVPPRYSGRGFTTQILKK</sequence>
<evidence type="ECO:0000256" key="4">
    <source>
        <dbReference type="NCBIfam" id="TIGR00168"/>
    </source>
</evidence>
<evidence type="ECO:0000256" key="2">
    <source>
        <dbReference type="ARBA" id="ARBA00022540"/>
    </source>
</evidence>
<dbReference type="AlphaFoldDB" id="A0A1F6BLH8"/>
<evidence type="ECO:0000259" key="6">
    <source>
        <dbReference type="Pfam" id="PF05198"/>
    </source>
</evidence>
<dbReference type="NCBIfam" id="TIGR00168">
    <property type="entry name" value="infC"/>
    <property type="match status" value="1"/>
</dbReference>
<comment type="similarity">
    <text evidence="1">Belongs to the IF-3 family.</text>
</comment>
<reference evidence="7 8" key="1">
    <citation type="journal article" date="2016" name="Nat. Commun.">
        <title>Thousands of microbial genomes shed light on interconnected biogeochemical processes in an aquifer system.</title>
        <authorList>
            <person name="Anantharaman K."/>
            <person name="Brown C.T."/>
            <person name="Hug L.A."/>
            <person name="Sharon I."/>
            <person name="Castelle C.J."/>
            <person name="Probst A.J."/>
            <person name="Thomas B.C."/>
            <person name="Singh A."/>
            <person name="Wilkins M.J."/>
            <person name="Karaoz U."/>
            <person name="Brodie E.L."/>
            <person name="Williams K.H."/>
            <person name="Hubbard S.S."/>
            <person name="Banfield J.F."/>
        </authorList>
    </citation>
    <scope>NUCLEOTIDE SEQUENCE [LARGE SCALE GENOMIC DNA]</scope>
</reference>
<feature type="domain" description="Translation initiation factor 3 N-terminal" evidence="6">
    <location>
        <begin position="18"/>
        <end position="86"/>
    </location>
</feature>
<dbReference type="InterPro" id="IPR019814">
    <property type="entry name" value="Translation_initiation_fac_3_N"/>
</dbReference>
<evidence type="ECO:0000313" key="8">
    <source>
        <dbReference type="Proteomes" id="UP000176273"/>
    </source>
</evidence>